<dbReference type="Gene3D" id="2.120.10.80">
    <property type="entry name" value="Kelch-type beta propeller"/>
    <property type="match status" value="1"/>
</dbReference>
<keyword evidence="1" id="KW-0880">Kelch repeat</keyword>
<dbReference type="InterPro" id="IPR015915">
    <property type="entry name" value="Kelch-typ_b-propeller"/>
</dbReference>
<dbReference type="Pfam" id="PF01344">
    <property type="entry name" value="Kelch_1"/>
    <property type="match status" value="2"/>
</dbReference>
<feature type="compositionally biased region" description="Low complexity" evidence="3">
    <location>
        <begin position="495"/>
        <end position="509"/>
    </location>
</feature>
<dbReference type="PANTHER" id="PTHR46344:SF27">
    <property type="entry name" value="KELCH REPEAT SUPERFAMILY PROTEIN"/>
    <property type="match status" value="1"/>
</dbReference>
<evidence type="ECO:0000256" key="1">
    <source>
        <dbReference type="ARBA" id="ARBA00022441"/>
    </source>
</evidence>
<dbReference type="PANTHER" id="PTHR46344">
    <property type="entry name" value="OS02G0202900 PROTEIN"/>
    <property type="match status" value="1"/>
</dbReference>
<comment type="caution">
    <text evidence="4">The sequence shown here is derived from an EMBL/GenBank/DDBJ whole genome shotgun (WGS) entry which is preliminary data.</text>
</comment>
<evidence type="ECO:0000313" key="4">
    <source>
        <dbReference type="EMBL" id="CAK0841381.1"/>
    </source>
</evidence>
<proteinExistence type="predicted"/>
<evidence type="ECO:0000256" key="3">
    <source>
        <dbReference type="SAM" id="MobiDB-lite"/>
    </source>
</evidence>
<name>A0ABN9T8G3_9DINO</name>
<keyword evidence="2" id="KW-0677">Repeat</keyword>
<feature type="region of interest" description="Disordered" evidence="3">
    <location>
        <begin position="495"/>
        <end position="541"/>
    </location>
</feature>
<dbReference type="EMBL" id="CAUYUJ010014450">
    <property type="protein sequence ID" value="CAK0841381.1"/>
    <property type="molecule type" value="Genomic_DNA"/>
</dbReference>
<gene>
    <name evidence="4" type="ORF">PCOR1329_LOCUS36600</name>
</gene>
<reference evidence="4" key="1">
    <citation type="submission" date="2023-10" db="EMBL/GenBank/DDBJ databases">
        <authorList>
            <person name="Chen Y."/>
            <person name="Shah S."/>
            <person name="Dougan E. K."/>
            <person name="Thang M."/>
            <person name="Chan C."/>
        </authorList>
    </citation>
    <scope>NUCLEOTIDE SEQUENCE [LARGE SCALE GENOMIC DNA]</scope>
</reference>
<feature type="region of interest" description="Disordered" evidence="3">
    <location>
        <begin position="1312"/>
        <end position="1333"/>
    </location>
</feature>
<protein>
    <submittedName>
        <fullName evidence="4">Uncharacterized protein</fullName>
    </submittedName>
</protein>
<feature type="region of interest" description="Disordered" evidence="3">
    <location>
        <begin position="382"/>
        <end position="404"/>
    </location>
</feature>
<feature type="compositionally biased region" description="Basic and acidic residues" evidence="3">
    <location>
        <begin position="518"/>
        <end position="527"/>
    </location>
</feature>
<evidence type="ECO:0000256" key="2">
    <source>
        <dbReference type="ARBA" id="ARBA00022737"/>
    </source>
</evidence>
<feature type="compositionally biased region" description="Polar residues" evidence="3">
    <location>
        <begin position="1106"/>
        <end position="1122"/>
    </location>
</feature>
<dbReference type="Proteomes" id="UP001189429">
    <property type="component" value="Unassembled WGS sequence"/>
</dbReference>
<feature type="compositionally biased region" description="Basic and acidic residues" evidence="3">
    <location>
        <begin position="1088"/>
        <end position="1101"/>
    </location>
</feature>
<feature type="region of interest" description="Disordered" evidence="3">
    <location>
        <begin position="1088"/>
        <end position="1155"/>
    </location>
</feature>
<organism evidence="4 5">
    <name type="scientific">Prorocentrum cordatum</name>
    <dbReference type="NCBI Taxonomy" id="2364126"/>
    <lineage>
        <taxon>Eukaryota</taxon>
        <taxon>Sar</taxon>
        <taxon>Alveolata</taxon>
        <taxon>Dinophyceae</taxon>
        <taxon>Prorocentrales</taxon>
        <taxon>Prorocentraceae</taxon>
        <taxon>Prorocentrum</taxon>
    </lineage>
</organism>
<feature type="region of interest" description="Disordered" evidence="3">
    <location>
        <begin position="1268"/>
        <end position="1294"/>
    </location>
</feature>
<dbReference type="SUPFAM" id="SSF117281">
    <property type="entry name" value="Kelch motif"/>
    <property type="match status" value="1"/>
</dbReference>
<accession>A0ABN9T8G3</accession>
<dbReference type="SMART" id="SM00612">
    <property type="entry name" value="Kelch"/>
    <property type="match status" value="3"/>
</dbReference>
<feature type="compositionally biased region" description="Low complexity" evidence="3">
    <location>
        <begin position="395"/>
        <end position="404"/>
    </location>
</feature>
<dbReference type="InterPro" id="IPR006652">
    <property type="entry name" value="Kelch_1"/>
</dbReference>
<sequence length="1453" mass="156277">MGNRGFPPPNEAAPAGCWGGHLPRSMDLATARQIHGPLIHVCAPPSGGPRAETGRKRCVQNRMGRLDPRLPSRREEVWALAQYGFAAERNPFGSVRVRVPLPPSAAPGLGHPAARALEGLEAAGSVRVQEEPRREVLLELESTPDAQAAPSRASLGLLRLCARLAVLAGRSARECPQLEGLPVPPPRAGVAAVEAAVEAQVVGMAATCRAAWATCLVVALMPSTRASLLRDTESEGNRAVDALDGADVIQGRVPKLQVNLKASVGEKTATPTAASTLAATPVAATLDSYGSSTLASDGRVVEVAVWCAELRPGLRVGLWYPRGTVWHERLLLYPAGGTYWWVPAPYADRYVEDVTGSVGDGCDRVFACTLDGTARRWPMARSTGAEEAPGGTDTPPGDAAPLADAPDMGAAAAAPLEPPVGCAWVISSPGRLPLGQEVVLEASSVRLDEHHAMLRDAGAWQIAEAVRVGLVGSFRGGRPRELIRLVEADLSARGHAGAAPEGEAAASRATVGAPDLGDGEKDLRERLGVPPPEGPQEPDAGEDARALWVQHDEHRERHKPWREVAREVKRYTFNYWPLEDGLCTAAASMTSRLYVRLVKLLYSKGMLVYLDERERQEEVGVSFVAKKSNQLRLIIDARRSNLHFTSPPGVSLAIAEGLSRIEVGQTAPAPGSFEDLGFTLGTSDISDAFAASGRMTGATLSGRRVAADQRLVPACAALPMGFTWPLFFCLEVGEATMGSTPELEHAHRMSDRGPTTVLRPRARLASGGGAQCTHVDNLGAMGFGHDAVASSLAAAAKRFDEAGLSTRETEIQVGRGETLGCVLDGRLMATRLTAKRYWRARQGLSWALGCRALPGWAWEIILGHCTCCAMCNRDLLAIFNATYKFTRALRDLMPLLRGDWALPWRPLVCLSDASEHGCAVSASFFELEAVKEIGRAQEHSRFRRLGGHSARAHFFEANGIAMTGEGLLKSASELDEHDDAAPQMERSVDRTFKEMDAVIFSGYRWTEIVARGWHSATEDILVRESRALLRAAEFQCSLSPRGGGHIVNFWERSQDDHSSAVNRRLPEHKERADDAGCNTVNYRKQLLEEQSKSDHKYEHLGKRVSKQTQMQEDVNTGNSTGAQGAPPMNGERGRRLLAPPSEGGSVPAAAGPERLVERSRVLSPTPGSFPAEPRALARRGRTLPAPSDGAGQSLMHRLTAYATFPNHECRVFPIAQAGGAEDRRVLDLIGFLACWSKVRLAATSDPRRMAARSCVFFECAEFQVDEQDPNQRADWKLPPKRRRARDALGQGEGAEAFPVAPLPQRRVRRRVSERWSRGGDGEGPLSEAELWDPDEGAWRPLPPMSSARDGCAAAALGGRLLVAAGWDGRRELASAEFYDPELGAWEPGPALRRARRGCAAAVVDGRAYVLGGVAKGELISEVEVLDPGSGRWEVCAVMPTARAGCAAAVVALG</sequence>
<keyword evidence="5" id="KW-1185">Reference proteome</keyword>
<evidence type="ECO:0000313" key="5">
    <source>
        <dbReference type="Proteomes" id="UP001189429"/>
    </source>
</evidence>